<feature type="compositionally biased region" description="Basic and acidic residues" evidence="1">
    <location>
        <begin position="1"/>
        <end position="23"/>
    </location>
</feature>
<reference evidence="2 3" key="1">
    <citation type="journal article" date="2019" name="Int. J. Syst. Evol. Microbiol.">
        <title>The Global Catalogue of Microorganisms (GCM) 10K type strain sequencing project: providing services to taxonomists for standard genome sequencing and annotation.</title>
        <authorList>
            <consortium name="The Broad Institute Genomics Platform"/>
            <consortium name="The Broad Institute Genome Sequencing Center for Infectious Disease"/>
            <person name="Wu L."/>
            <person name="Ma J."/>
        </authorList>
    </citation>
    <scope>NUCLEOTIDE SEQUENCE [LARGE SCALE GENOMIC DNA]</scope>
    <source>
        <strain evidence="2 3">JCM 14323</strain>
    </source>
</reference>
<organism evidence="2 3">
    <name type="scientific">Agromyces salentinus</name>
    <dbReference type="NCBI Taxonomy" id="269421"/>
    <lineage>
        <taxon>Bacteria</taxon>
        <taxon>Bacillati</taxon>
        <taxon>Actinomycetota</taxon>
        <taxon>Actinomycetes</taxon>
        <taxon>Micrococcales</taxon>
        <taxon>Microbacteriaceae</taxon>
        <taxon>Agromyces</taxon>
    </lineage>
</organism>
<name>A0ABN2MHF9_9MICO</name>
<comment type="caution">
    <text evidence="2">The sequence shown here is derived from an EMBL/GenBank/DDBJ whole genome shotgun (WGS) entry which is preliminary data.</text>
</comment>
<sequence>MVLREGDGDRGQECEESAHDRNDPVLGALRGGIAGGGHGDLFHVGGDTDPSYASAPADPVSTQGLTA</sequence>
<dbReference type="Proteomes" id="UP001501746">
    <property type="component" value="Unassembled WGS sequence"/>
</dbReference>
<feature type="compositionally biased region" description="Gly residues" evidence="1">
    <location>
        <begin position="29"/>
        <end position="39"/>
    </location>
</feature>
<dbReference type="EMBL" id="BAAANK010000002">
    <property type="protein sequence ID" value="GAA1827053.1"/>
    <property type="molecule type" value="Genomic_DNA"/>
</dbReference>
<protein>
    <submittedName>
        <fullName evidence="2">Uncharacterized protein</fullName>
    </submittedName>
</protein>
<evidence type="ECO:0000313" key="2">
    <source>
        <dbReference type="EMBL" id="GAA1827053.1"/>
    </source>
</evidence>
<evidence type="ECO:0000313" key="3">
    <source>
        <dbReference type="Proteomes" id="UP001501746"/>
    </source>
</evidence>
<accession>A0ABN2MHF9</accession>
<feature type="region of interest" description="Disordered" evidence="1">
    <location>
        <begin position="1"/>
        <end position="67"/>
    </location>
</feature>
<keyword evidence="3" id="KW-1185">Reference proteome</keyword>
<gene>
    <name evidence="2" type="ORF">GCM10009750_08150</name>
</gene>
<evidence type="ECO:0000256" key="1">
    <source>
        <dbReference type="SAM" id="MobiDB-lite"/>
    </source>
</evidence>
<proteinExistence type="predicted"/>